<feature type="DNA-binding region" description="OmpR/PhoB-type" evidence="6">
    <location>
        <begin position="180"/>
        <end position="277"/>
    </location>
</feature>
<evidence type="ECO:0000256" key="1">
    <source>
        <dbReference type="ARBA" id="ARBA00022553"/>
    </source>
</evidence>
<dbReference type="GO" id="GO:0000976">
    <property type="term" value="F:transcription cis-regulatory region binding"/>
    <property type="evidence" value="ECO:0007669"/>
    <property type="project" value="TreeGrafter"/>
</dbReference>
<name>A0AAU8EM88_9MICC</name>
<dbReference type="InterPro" id="IPR036388">
    <property type="entry name" value="WH-like_DNA-bd_sf"/>
</dbReference>
<dbReference type="Pfam" id="PF00486">
    <property type="entry name" value="Trans_reg_C"/>
    <property type="match status" value="1"/>
</dbReference>
<dbReference type="GO" id="GO:0032993">
    <property type="term" value="C:protein-DNA complex"/>
    <property type="evidence" value="ECO:0007669"/>
    <property type="project" value="TreeGrafter"/>
</dbReference>
<dbReference type="GO" id="GO:0006355">
    <property type="term" value="P:regulation of DNA-templated transcription"/>
    <property type="evidence" value="ECO:0007669"/>
    <property type="project" value="InterPro"/>
</dbReference>
<feature type="domain" description="OmpR/PhoB-type" evidence="7">
    <location>
        <begin position="180"/>
        <end position="277"/>
    </location>
</feature>
<protein>
    <submittedName>
        <fullName evidence="8">Winged helix-turn-helix domain-containing protein</fullName>
    </submittedName>
</protein>
<dbReference type="GO" id="GO:0005829">
    <property type="term" value="C:cytosol"/>
    <property type="evidence" value="ECO:0007669"/>
    <property type="project" value="TreeGrafter"/>
</dbReference>
<evidence type="ECO:0000259" key="7">
    <source>
        <dbReference type="PROSITE" id="PS51755"/>
    </source>
</evidence>
<keyword evidence="4 6" id="KW-0238">DNA-binding</keyword>
<gene>
    <name evidence="8" type="ORF">ABRP34_18075</name>
</gene>
<dbReference type="PANTHER" id="PTHR48111">
    <property type="entry name" value="REGULATOR OF RPOS"/>
    <property type="match status" value="1"/>
</dbReference>
<dbReference type="SUPFAM" id="SSF46894">
    <property type="entry name" value="C-terminal effector domain of the bipartite response regulators"/>
    <property type="match status" value="1"/>
</dbReference>
<dbReference type="InterPro" id="IPR039420">
    <property type="entry name" value="WalR-like"/>
</dbReference>
<proteinExistence type="predicted"/>
<sequence length="291" mass="31121">MSVASGYVHISVRNANKAGQAQGLRQGFGARPAFAPAGPANTVPAAPGYAPQGYNPNSYGQLRAVQADEAAPLTAPTPLVAPAATAPVRPVPNENVARGFVLYMGIDEETAAAAGTSIAKLAQEIRAYAQSLVTGAESYAAVAVAPASAPGSALDVVRSTFGDPTVNARQRTETARVQPAQDPRPSGVLIDLARREVHLDGESLNLTFKEFELLNYLVENGTRTVGRDELLEGLWRNAEEVPNERTIDVHIRRLRSKLGRLANTVRTVRGQGYRFYEHPEVVVWAAPEYSI</sequence>
<evidence type="ECO:0000256" key="5">
    <source>
        <dbReference type="ARBA" id="ARBA00023163"/>
    </source>
</evidence>
<dbReference type="PANTHER" id="PTHR48111:SF1">
    <property type="entry name" value="TWO-COMPONENT RESPONSE REGULATOR ORR33"/>
    <property type="match status" value="1"/>
</dbReference>
<keyword evidence="5" id="KW-0804">Transcription</keyword>
<dbReference type="InterPro" id="IPR001867">
    <property type="entry name" value="OmpR/PhoB-type_DNA-bd"/>
</dbReference>
<dbReference type="GO" id="GO:0000156">
    <property type="term" value="F:phosphorelay response regulator activity"/>
    <property type="evidence" value="ECO:0007669"/>
    <property type="project" value="TreeGrafter"/>
</dbReference>
<organism evidence="8">
    <name type="scientific">Arthrobacter sp. K5</name>
    <dbReference type="NCBI Taxonomy" id="2839623"/>
    <lineage>
        <taxon>Bacteria</taxon>
        <taxon>Bacillati</taxon>
        <taxon>Actinomycetota</taxon>
        <taxon>Actinomycetes</taxon>
        <taxon>Micrococcales</taxon>
        <taxon>Micrococcaceae</taxon>
        <taxon>Arthrobacter</taxon>
    </lineage>
</organism>
<accession>A0AAU8EM88</accession>
<keyword evidence="1" id="KW-0597">Phosphoprotein</keyword>
<keyword evidence="2" id="KW-0902">Two-component regulatory system</keyword>
<keyword evidence="3" id="KW-0805">Transcription regulation</keyword>
<dbReference type="RefSeq" id="WP_003801270.1">
    <property type="nucleotide sequence ID" value="NZ_CP159279.1"/>
</dbReference>
<dbReference type="AlphaFoldDB" id="A0AAU8EM88"/>
<evidence type="ECO:0000256" key="2">
    <source>
        <dbReference type="ARBA" id="ARBA00023012"/>
    </source>
</evidence>
<reference evidence="8" key="1">
    <citation type="submission" date="2024-06" db="EMBL/GenBank/DDBJ databases">
        <title>Biodegradation of dimethachlon by Arthrobacter sp. K5: mechanistic insights and ecological implications.</title>
        <authorList>
            <person name="Hu S."/>
            <person name="Lu P."/>
        </authorList>
    </citation>
    <scope>NUCLEOTIDE SEQUENCE</scope>
    <source>
        <strain evidence="8">K5</strain>
    </source>
</reference>
<dbReference type="PROSITE" id="PS51755">
    <property type="entry name" value="OMPR_PHOB"/>
    <property type="match status" value="1"/>
</dbReference>
<evidence type="ECO:0000256" key="6">
    <source>
        <dbReference type="PROSITE-ProRule" id="PRU01091"/>
    </source>
</evidence>
<evidence type="ECO:0000313" key="8">
    <source>
        <dbReference type="EMBL" id="XCH10709.1"/>
    </source>
</evidence>
<evidence type="ECO:0000256" key="3">
    <source>
        <dbReference type="ARBA" id="ARBA00023015"/>
    </source>
</evidence>
<evidence type="ECO:0000256" key="4">
    <source>
        <dbReference type="ARBA" id="ARBA00023125"/>
    </source>
</evidence>
<dbReference type="InterPro" id="IPR016032">
    <property type="entry name" value="Sig_transdc_resp-reg_C-effctor"/>
</dbReference>
<dbReference type="SMART" id="SM00862">
    <property type="entry name" value="Trans_reg_C"/>
    <property type="match status" value="1"/>
</dbReference>
<dbReference type="CDD" id="cd00383">
    <property type="entry name" value="trans_reg_C"/>
    <property type="match status" value="1"/>
</dbReference>
<dbReference type="Gene3D" id="1.10.10.10">
    <property type="entry name" value="Winged helix-like DNA-binding domain superfamily/Winged helix DNA-binding domain"/>
    <property type="match status" value="1"/>
</dbReference>
<dbReference type="EMBL" id="CP159279">
    <property type="protein sequence ID" value="XCH10709.1"/>
    <property type="molecule type" value="Genomic_DNA"/>
</dbReference>